<dbReference type="GO" id="GO:0019894">
    <property type="term" value="F:kinesin binding"/>
    <property type="evidence" value="ECO:0007669"/>
    <property type="project" value="TreeGrafter"/>
</dbReference>
<sequence length="1256" mass="143048">MDFFNQLAKGLSQGWNTFSQEMEWLALNQQVNQLYHQGNFNEAIVIAKQALTLAKSLHPGDHPDVATSLNNLGELYNSQGRYTEAEPLYKQALEMTKRLFTGDHPNVATSLNNLAALYNSQARYAEAEPLCLHALTMRKRLFNGDHPDVAQSLNNLAYLYHSQARDSEAEPLYKQALQMRKRLFNGDHPDVAQSLNNLATLYKSQGRYSEAEPLHKQALEMRKRLFTGDHPNVATSLNNLAEIYHSQGHYSKAEPLYKQALEMTKRLFNGDHPYVATSLNNLAYLYKSQGRYAEAEPLYKQALEMTKRLFNGDHPDVAISLNNLAYLYKSQARYAEAEPLCIQALEMTKRLFQGDHADVALSLNNLAALYDSQGRYTEAEPLYKQALEMRKRLFKGQHSYLADSLNNLAFLYKSQGRYSEAEPLYKQALQMRKRLFNGDHPDVAISLNNLAELYYSQGRYAEAEPLYKQALEMTKRLFNGDHPYVGTSLNNLAELYRTQGRYADAEPLHKQALEMRKRLFSSDHPDVAGSLNNLALLLIATNQPQEAFDKMQEAIEMETRLIRRNFAFSSEQERLQSIKNNRPSFDAFLSLVSQYFSDSPEQVQKALDVVLNRKSLTAAALAAFNFAIHSQRYAHLKPLFNDLQSKQQQLYHRRYNPPLPEPEQPIELYRIRLRNYQKDIAELEQQCQQLEKQLSAEVPEIRLDHQTLDRRAVALELPPNTVLVEYVRFDRYNFTAPKGEKWQSAEYWAFILPAQKPDAVQMIPLGPAQPIDNLIEKVRKVLSLENPPSTMARGGAKKGSQTQLNPYEYHPQEPNALREKIFSPLVYILQNYQNILIAPDSELSLIPFGVLPVDETGQQLLRDKYQISYLSSGRDVLRWKLETDRKASESLIIANPNFDYPNPPSLTKSPTEGLTKSGVYHSTKPVLKSLSAEGFDPLPETEPLAQTIAKKLNIPNLYLGDKALETLFSQTSCPRFLLIATHGDYEAEDPYFKLTYQLLNCPSEEEANNQISQNRDLVNPQLLLVMETQAETFVKQGKQDHAQWLRNFAEKVSEEYKISRAPNPIENPFNRFAVAPGNNAMIRGYLAFAGANTWRKGQSLPLEAGKGRLLAQDIAGIDLWENELTILIACQTGLGDVQSGEGVFGLRRAFAVAGCKALIMSLWSVPTRVSLLLMDEFLNHVQQGLGKRESLVKAQNYIRNLTIHKLQELNLTGDRDILGEFKDKRMLSQEFMDNNPDYKLLSHPYFWGAWISQGEL</sequence>
<dbReference type="GO" id="GO:0005871">
    <property type="term" value="C:kinesin complex"/>
    <property type="evidence" value="ECO:0007669"/>
    <property type="project" value="InterPro"/>
</dbReference>
<keyword evidence="3" id="KW-0963">Cytoplasm</keyword>
<dbReference type="PANTHER" id="PTHR45783:SF3">
    <property type="entry name" value="KINESIN LIGHT CHAIN"/>
    <property type="match status" value="1"/>
</dbReference>
<feature type="coiled-coil region" evidence="11">
    <location>
        <begin position="666"/>
        <end position="700"/>
    </location>
</feature>
<evidence type="ECO:0000259" key="12">
    <source>
        <dbReference type="Pfam" id="PF12770"/>
    </source>
</evidence>
<comment type="similarity">
    <text evidence="2">Belongs to the kinesin light chain family.</text>
</comment>
<keyword evidence="8" id="KW-0505">Motor protein</keyword>
<keyword evidence="9" id="KW-0206">Cytoskeleton</keyword>
<feature type="repeat" description="TPR" evidence="10">
    <location>
        <begin position="402"/>
        <end position="435"/>
    </location>
</feature>
<evidence type="ECO:0000256" key="9">
    <source>
        <dbReference type="ARBA" id="ARBA00023212"/>
    </source>
</evidence>
<dbReference type="Pfam" id="PF13176">
    <property type="entry name" value="TPR_7"/>
    <property type="match status" value="1"/>
</dbReference>
<evidence type="ECO:0000256" key="8">
    <source>
        <dbReference type="ARBA" id="ARBA00023175"/>
    </source>
</evidence>
<dbReference type="Gene3D" id="1.25.40.10">
    <property type="entry name" value="Tetratricopeptide repeat domain"/>
    <property type="match status" value="4"/>
</dbReference>
<evidence type="ECO:0000256" key="4">
    <source>
        <dbReference type="ARBA" id="ARBA00022701"/>
    </source>
</evidence>
<evidence type="ECO:0000256" key="10">
    <source>
        <dbReference type="PROSITE-ProRule" id="PRU00339"/>
    </source>
</evidence>
<evidence type="ECO:0000256" key="6">
    <source>
        <dbReference type="ARBA" id="ARBA00022803"/>
    </source>
</evidence>
<dbReference type="InterPro" id="IPR024983">
    <property type="entry name" value="CHAT_dom"/>
</dbReference>
<dbReference type="PANTHER" id="PTHR45783">
    <property type="entry name" value="KINESIN LIGHT CHAIN"/>
    <property type="match status" value="1"/>
</dbReference>
<dbReference type="GO" id="GO:0005737">
    <property type="term" value="C:cytoplasm"/>
    <property type="evidence" value="ECO:0007669"/>
    <property type="project" value="TreeGrafter"/>
</dbReference>
<dbReference type="GO" id="GO:0007018">
    <property type="term" value="P:microtubule-based movement"/>
    <property type="evidence" value="ECO:0007669"/>
    <property type="project" value="TreeGrafter"/>
</dbReference>
<feature type="domain" description="CHAT" evidence="12">
    <location>
        <begin position="1079"/>
        <end position="1254"/>
    </location>
</feature>
<dbReference type="PRINTS" id="PR00381">
    <property type="entry name" value="KINESINLIGHT"/>
</dbReference>
<feature type="repeat" description="TPR" evidence="10">
    <location>
        <begin position="192"/>
        <end position="225"/>
    </location>
</feature>
<dbReference type="SUPFAM" id="SSF48452">
    <property type="entry name" value="TPR-like"/>
    <property type="match status" value="2"/>
</dbReference>
<dbReference type="InterPro" id="IPR011990">
    <property type="entry name" value="TPR-like_helical_dom_sf"/>
</dbReference>
<dbReference type="SMART" id="SM00028">
    <property type="entry name" value="TPR"/>
    <property type="match status" value="13"/>
</dbReference>
<feature type="repeat" description="TPR" evidence="10">
    <location>
        <begin position="234"/>
        <end position="267"/>
    </location>
</feature>
<dbReference type="PROSITE" id="PS50293">
    <property type="entry name" value="TPR_REGION"/>
    <property type="match status" value="1"/>
</dbReference>
<accession>A0AAU8JI01</accession>
<evidence type="ECO:0000256" key="1">
    <source>
        <dbReference type="ARBA" id="ARBA00004245"/>
    </source>
</evidence>
<feature type="repeat" description="TPR" evidence="10">
    <location>
        <begin position="276"/>
        <end position="309"/>
    </location>
</feature>
<dbReference type="GO" id="GO:0005874">
    <property type="term" value="C:microtubule"/>
    <property type="evidence" value="ECO:0007669"/>
    <property type="project" value="UniProtKB-KW"/>
</dbReference>
<keyword evidence="4" id="KW-0493">Microtubule</keyword>
<evidence type="ECO:0000256" key="2">
    <source>
        <dbReference type="ARBA" id="ARBA00009622"/>
    </source>
</evidence>
<dbReference type="InterPro" id="IPR019734">
    <property type="entry name" value="TPR_rpt"/>
</dbReference>
<comment type="subcellular location">
    <subcellularLocation>
        <location evidence="1">Cytoplasm</location>
        <location evidence="1">Cytoskeleton</location>
    </subcellularLocation>
</comment>
<evidence type="ECO:0000256" key="5">
    <source>
        <dbReference type="ARBA" id="ARBA00022737"/>
    </source>
</evidence>
<keyword evidence="7 11" id="KW-0175">Coiled coil</keyword>
<name>A0AAU8JI01_9CYAN</name>
<feature type="repeat" description="TPR" evidence="10">
    <location>
        <begin position="66"/>
        <end position="99"/>
    </location>
</feature>
<gene>
    <name evidence="13" type="ORF">ABWT76_001711</name>
</gene>
<dbReference type="AlphaFoldDB" id="A0AAU8JI01"/>
<protein>
    <submittedName>
        <fullName evidence="13">CHAT domain-containing tetratricopeptide repeat protein</fullName>
    </submittedName>
</protein>
<proteinExistence type="inferred from homology"/>
<evidence type="ECO:0000313" key="13">
    <source>
        <dbReference type="EMBL" id="XCM38835.1"/>
    </source>
</evidence>
<reference evidence="13" key="1">
    <citation type="submission" date="2024-07" db="EMBL/GenBank/DDBJ databases">
        <authorList>
            <person name="Kim Y.J."/>
            <person name="Jeong J.Y."/>
        </authorList>
    </citation>
    <scope>NUCLEOTIDE SEQUENCE</scope>
    <source>
        <strain evidence="13">GIHE-MW2</strain>
    </source>
</reference>
<feature type="repeat" description="TPR" evidence="10">
    <location>
        <begin position="360"/>
        <end position="393"/>
    </location>
</feature>
<keyword evidence="6 10" id="KW-0802">TPR repeat</keyword>
<dbReference type="EMBL" id="CP159837">
    <property type="protein sequence ID" value="XCM38835.1"/>
    <property type="molecule type" value="Genomic_DNA"/>
</dbReference>
<dbReference type="InterPro" id="IPR002151">
    <property type="entry name" value="Kinesin_light"/>
</dbReference>
<dbReference type="Pfam" id="PF13424">
    <property type="entry name" value="TPR_12"/>
    <property type="match status" value="6"/>
</dbReference>
<keyword evidence="5" id="KW-0677">Repeat</keyword>
<feature type="domain" description="CHAT" evidence="12">
    <location>
        <begin position="816"/>
        <end position="988"/>
    </location>
</feature>
<evidence type="ECO:0000256" key="7">
    <source>
        <dbReference type="ARBA" id="ARBA00023054"/>
    </source>
</evidence>
<feature type="repeat" description="TPR" evidence="10">
    <location>
        <begin position="444"/>
        <end position="477"/>
    </location>
</feature>
<dbReference type="RefSeq" id="WP_354635956.1">
    <property type="nucleotide sequence ID" value="NZ_CP159837.1"/>
</dbReference>
<organism evidence="13">
    <name type="scientific">Planktothricoides raciborskii GIHE-MW2</name>
    <dbReference type="NCBI Taxonomy" id="2792601"/>
    <lineage>
        <taxon>Bacteria</taxon>
        <taxon>Bacillati</taxon>
        <taxon>Cyanobacteriota</taxon>
        <taxon>Cyanophyceae</taxon>
        <taxon>Oscillatoriophycideae</taxon>
        <taxon>Oscillatoriales</taxon>
        <taxon>Oscillatoriaceae</taxon>
        <taxon>Planktothricoides</taxon>
    </lineage>
</organism>
<dbReference type="PROSITE" id="PS50005">
    <property type="entry name" value="TPR"/>
    <property type="match status" value="7"/>
</dbReference>
<evidence type="ECO:0000256" key="3">
    <source>
        <dbReference type="ARBA" id="ARBA00022490"/>
    </source>
</evidence>
<dbReference type="Pfam" id="PF12770">
    <property type="entry name" value="CHAT"/>
    <property type="match status" value="2"/>
</dbReference>
<evidence type="ECO:0000256" key="11">
    <source>
        <dbReference type="SAM" id="Coils"/>
    </source>
</evidence>